<name>A0A5C4NCA2_9RHOB</name>
<feature type="domain" description="SGNH hydrolase-type esterase" evidence="2">
    <location>
        <begin position="40"/>
        <end position="207"/>
    </location>
</feature>
<dbReference type="Proteomes" id="UP000305709">
    <property type="component" value="Unassembled WGS sequence"/>
</dbReference>
<reference evidence="3 4" key="1">
    <citation type="submission" date="2019-06" db="EMBL/GenBank/DDBJ databases">
        <authorList>
            <person name="Jiang L."/>
        </authorList>
    </citation>
    <scope>NUCLEOTIDE SEQUENCE [LARGE SCALE GENOMIC DNA]</scope>
    <source>
        <strain evidence="3 4">YIM 48858</strain>
    </source>
</reference>
<protein>
    <submittedName>
        <fullName evidence="3">Arylesterase</fullName>
    </submittedName>
</protein>
<keyword evidence="1" id="KW-0732">Signal</keyword>
<proteinExistence type="predicted"/>
<dbReference type="CDD" id="cd01822">
    <property type="entry name" value="Lysophospholipase_L1_like"/>
    <property type="match status" value="1"/>
</dbReference>
<dbReference type="GO" id="GO:0004622">
    <property type="term" value="F:phosphatidylcholine lysophospholipase activity"/>
    <property type="evidence" value="ECO:0007669"/>
    <property type="project" value="TreeGrafter"/>
</dbReference>
<dbReference type="InterPro" id="IPR013830">
    <property type="entry name" value="SGNH_hydro"/>
</dbReference>
<dbReference type="PANTHER" id="PTHR30383:SF24">
    <property type="entry name" value="THIOESTERASE 1_PROTEASE 1_LYSOPHOSPHOLIPASE L1"/>
    <property type="match status" value="1"/>
</dbReference>
<gene>
    <name evidence="3" type="ORF">FHG71_17160</name>
</gene>
<feature type="chain" id="PRO_5023087836" evidence="1">
    <location>
        <begin position="33"/>
        <end position="226"/>
    </location>
</feature>
<dbReference type="Pfam" id="PF13472">
    <property type="entry name" value="Lipase_GDSL_2"/>
    <property type="match status" value="1"/>
</dbReference>
<keyword evidence="4" id="KW-1185">Reference proteome</keyword>
<dbReference type="EMBL" id="VDFV01000035">
    <property type="protein sequence ID" value="TNC65994.1"/>
    <property type="molecule type" value="Genomic_DNA"/>
</dbReference>
<evidence type="ECO:0000259" key="2">
    <source>
        <dbReference type="Pfam" id="PF13472"/>
    </source>
</evidence>
<dbReference type="OrthoDB" id="9786188at2"/>
<organism evidence="3 4">
    <name type="scientific">Rubellimicrobium roseum</name>
    <dbReference type="NCBI Taxonomy" id="687525"/>
    <lineage>
        <taxon>Bacteria</taxon>
        <taxon>Pseudomonadati</taxon>
        <taxon>Pseudomonadota</taxon>
        <taxon>Alphaproteobacteria</taxon>
        <taxon>Rhodobacterales</taxon>
        <taxon>Roseobacteraceae</taxon>
        <taxon>Rubellimicrobium</taxon>
    </lineage>
</organism>
<dbReference type="InterPro" id="IPR051532">
    <property type="entry name" value="Ester_Hydrolysis_Enzymes"/>
</dbReference>
<dbReference type="AlphaFoldDB" id="A0A5C4NCA2"/>
<sequence>MEAPFAVRLAYGGLRRIRNLMLSMLLASPALAQEPVTVVALGDSLTAGYGLAQEDGFVARLQAWLDEASAGIAVQNAGVSGDTTAGGLSRVDWSLGEDADALIVQLGGNDFLRGIDPEVSRANLRAILEAARARDLPVLLVGIDASGQYGPDYEQAFDAMYPDLAAEFETLVEPDFFAALRAGGNLAAAQREFMQPDGIHPNAAGVERIVDRLGPRVVELAEQAGA</sequence>
<dbReference type="SUPFAM" id="SSF52266">
    <property type="entry name" value="SGNH hydrolase"/>
    <property type="match status" value="1"/>
</dbReference>
<evidence type="ECO:0000313" key="4">
    <source>
        <dbReference type="Proteomes" id="UP000305709"/>
    </source>
</evidence>
<evidence type="ECO:0000256" key="1">
    <source>
        <dbReference type="SAM" id="SignalP"/>
    </source>
</evidence>
<dbReference type="Gene3D" id="3.40.50.1110">
    <property type="entry name" value="SGNH hydrolase"/>
    <property type="match status" value="1"/>
</dbReference>
<evidence type="ECO:0000313" key="3">
    <source>
        <dbReference type="EMBL" id="TNC65994.1"/>
    </source>
</evidence>
<dbReference type="PANTHER" id="PTHR30383">
    <property type="entry name" value="THIOESTERASE 1/PROTEASE 1/LYSOPHOSPHOLIPASE L1"/>
    <property type="match status" value="1"/>
</dbReference>
<accession>A0A5C4NCA2</accession>
<feature type="signal peptide" evidence="1">
    <location>
        <begin position="1"/>
        <end position="32"/>
    </location>
</feature>
<comment type="caution">
    <text evidence="3">The sequence shown here is derived from an EMBL/GenBank/DDBJ whole genome shotgun (WGS) entry which is preliminary data.</text>
</comment>
<dbReference type="RefSeq" id="WP_139082923.1">
    <property type="nucleotide sequence ID" value="NZ_VDFV01000035.1"/>
</dbReference>
<dbReference type="InterPro" id="IPR036514">
    <property type="entry name" value="SGNH_hydro_sf"/>
</dbReference>